<organism evidence="11 12">
    <name type="scientific">Kineococcus xinjiangensis</name>
    <dbReference type="NCBI Taxonomy" id="512762"/>
    <lineage>
        <taxon>Bacteria</taxon>
        <taxon>Bacillati</taxon>
        <taxon>Actinomycetota</taxon>
        <taxon>Actinomycetes</taxon>
        <taxon>Kineosporiales</taxon>
        <taxon>Kineosporiaceae</taxon>
        <taxon>Kineococcus</taxon>
    </lineage>
</organism>
<protein>
    <recommendedName>
        <fullName evidence="2">histidine kinase</fullName>
        <ecNumber evidence="2">2.7.13.3</ecNumber>
    </recommendedName>
</protein>
<evidence type="ECO:0000256" key="7">
    <source>
        <dbReference type="ARBA" id="ARBA00022840"/>
    </source>
</evidence>
<feature type="transmembrane region" description="Helical" evidence="9">
    <location>
        <begin position="71"/>
        <end position="88"/>
    </location>
</feature>
<dbReference type="PANTHER" id="PTHR24421">
    <property type="entry name" value="NITRATE/NITRITE SENSOR PROTEIN NARX-RELATED"/>
    <property type="match status" value="1"/>
</dbReference>
<keyword evidence="7" id="KW-0067">ATP-binding</keyword>
<dbReference type="GO" id="GO:0000155">
    <property type="term" value="F:phosphorelay sensor kinase activity"/>
    <property type="evidence" value="ECO:0007669"/>
    <property type="project" value="InterPro"/>
</dbReference>
<dbReference type="CDD" id="cd16917">
    <property type="entry name" value="HATPase_UhpB-NarQ-NarX-like"/>
    <property type="match status" value="1"/>
</dbReference>
<evidence type="ECO:0000256" key="4">
    <source>
        <dbReference type="ARBA" id="ARBA00022679"/>
    </source>
</evidence>
<feature type="transmembrane region" description="Helical" evidence="9">
    <location>
        <begin position="47"/>
        <end position="64"/>
    </location>
</feature>
<feature type="transmembrane region" description="Helical" evidence="9">
    <location>
        <begin position="23"/>
        <end position="41"/>
    </location>
</feature>
<dbReference type="GO" id="GO:0046983">
    <property type="term" value="F:protein dimerization activity"/>
    <property type="evidence" value="ECO:0007669"/>
    <property type="project" value="InterPro"/>
</dbReference>
<dbReference type="PANTHER" id="PTHR24421:SF10">
    <property type="entry name" value="NITRATE_NITRITE SENSOR PROTEIN NARQ"/>
    <property type="match status" value="1"/>
</dbReference>
<keyword evidence="9" id="KW-0812">Transmembrane</keyword>
<name>A0A2S6IPG9_9ACTN</name>
<keyword evidence="8" id="KW-0902">Two-component regulatory system</keyword>
<evidence type="ECO:0000256" key="3">
    <source>
        <dbReference type="ARBA" id="ARBA00022553"/>
    </source>
</evidence>
<keyword evidence="3" id="KW-0597">Phosphoprotein</keyword>
<dbReference type="GO" id="GO:0016020">
    <property type="term" value="C:membrane"/>
    <property type="evidence" value="ECO:0007669"/>
    <property type="project" value="InterPro"/>
</dbReference>
<dbReference type="EMBL" id="PTJD01000005">
    <property type="protein sequence ID" value="PPK96154.1"/>
    <property type="molecule type" value="Genomic_DNA"/>
</dbReference>
<feature type="domain" description="Histidine kinase/HSP90-like ATPase" evidence="10">
    <location>
        <begin position="293"/>
        <end position="385"/>
    </location>
</feature>
<comment type="catalytic activity">
    <reaction evidence="1">
        <text>ATP + protein L-histidine = ADP + protein N-phospho-L-histidine.</text>
        <dbReference type="EC" id="2.7.13.3"/>
    </reaction>
</comment>
<dbReference type="Gene3D" id="1.20.5.1930">
    <property type="match status" value="1"/>
</dbReference>
<keyword evidence="12" id="KW-1185">Reference proteome</keyword>
<keyword evidence="6 11" id="KW-0418">Kinase</keyword>
<gene>
    <name evidence="11" type="ORF">CLV92_105256</name>
</gene>
<dbReference type="EC" id="2.7.13.3" evidence="2"/>
<keyword evidence="9" id="KW-0472">Membrane</keyword>
<dbReference type="Pfam" id="PF02518">
    <property type="entry name" value="HATPase_c"/>
    <property type="match status" value="1"/>
</dbReference>
<evidence type="ECO:0000256" key="2">
    <source>
        <dbReference type="ARBA" id="ARBA00012438"/>
    </source>
</evidence>
<dbReference type="Pfam" id="PF07730">
    <property type="entry name" value="HisKA_3"/>
    <property type="match status" value="1"/>
</dbReference>
<evidence type="ECO:0000313" key="11">
    <source>
        <dbReference type="EMBL" id="PPK96154.1"/>
    </source>
</evidence>
<dbReference type="SUPFAM" id="SSF55874">
    <property type="entry name" value="ATPase domain of HSP90 chaperone/DNA topoisomerase II/histidine kinase"/>
    <property type="match status" value="1"/>
</dbReference>
<evidence type="ECO:0000256" key="9">
    <source>
        <dbReference type="SAM" id="Phobius"/>
    </source>
</evidence>
<feature type="transmembrane region" description="Helical" evidence="9">
    <location>
        <begin position="145"/>
        <end position="165"/>
    </location>
</feature>
<evidence type="ECO:0000256" key="8">
    <source>
        <dbReference type="ARBA" id="ARBA00023012"/>
    </source>
</evidence>
<reference evidence="11 12" key="1">
    <citation type="submission" date="2018-02" db="EMBL/GenBank/DDBJ databases">
        <title>Genomic Encyclopedia of Archaeal and Bacterial Type Strains, Phase II (KMG-II): from individual species to whole genera.</title>
        <authorList>
            <person name="Goeker M."/>
        </authorList>
    </citation>
    <scope>NUCLEOTIDE SEQUENCE [LARGE SCALE GENOMIC DNA]</scope>
    <source>
        <strain evidence="11 12">DSM 22857</strain>
    </source>
</reference>
<feature type="transmembrane region" description="Helical" evidence="9">
    <location>
        <begin position="116"/>
        <end position="133"/>
    </location>
</feature>
<dbReference type="InterPro" id="IPR050482">
    <property type="entry name" value="Sensor_HK_TwoCompSys"/>
</dbReference>
<dbReference type="InterPro" id="IPR003594">
    <property type="entry name" value="HATPase_dom"/>
</dbReference>
<proteinExistence type="predicted"/>
<evidence type="ECO:0000256" key="6">
    <source>
        <dbReference type="ARBA" id="ARBA00022777"/>
    </source>
</evidence>
<accession>A0A2S6IPG9</accession>
<keyword evidence="9" id="KW-1133">Transmembrane helix</keyword>
<dbReference type="SMART" id="SM00387">
    <property type="entry name" value="HATPase_c"/>
    <property type="match status" value="1"/>
</dbReference>
<dbReference type="InterPro" id="IPR036890">
    <property type="entry name" value="HATPase_C_sf"/>
</dbReference>
<keyword evidence="5" id="KW-0547">Nucleotide-binding</keyword>
<dbReference type="InterPro" id="IPR011712">
    <property type="entry name" value="Sig_transdc_His_kin_sub3_dim/P"/>
</dbReference>
<dbReference type="Proteomes" id="UP000239485">
    <property type="component" value="Unassembled WGS sequence"/>
</dbReference>
<evidence type="ECO:0000256" key="1">
    <source>
        <dbReference type="ARBA" id="ARBA00000085"/>
    </source>
</evidence>
<sequence length="388" mass="40481">MLPLLRTLWREPRAPRAPRRTRWDWLLVALVVPGAVLEALLRPDVPWRWLSLVLTLALAPLLLLRRRAPLLVLAAAVAVGAVAEVATGGGLPEALAQAPLVVLPYALFRWASGREVLAGAVLLLLASATHVLLSGSPAATAGEAAGNAVGGSAVLVAVAALGLTFRFRARARSRELERAVLLERERLARDLHDTVAHHVSAIAVRAQAGLAAAAARPEAAAEVAVAALRVVEAEASTALTDMRSLVRTLRRNGTAELGPAPGLRELRGLADGTTAGPRVVVEVAAACEDLPEALQAGLYRIAQESVTNARRHARGATRIDVRVSAREDEVLLQVSDDGGAARRRAAAGFGLAGMAERAALLGGTCTAGPDPAGGWTVTASLPRPRRDA</sequence>
<keyword evidence="4" id="KW-0808">Transferase</keyword>
<dbReference type="AlphaFoldDB" id="A0A2S6IPG9"/>
<dbReference type="Gene3D" id="3.30.565.10">
    <property type="entry name" value="Histidine kinase-like ATPase, C-terminal domain"/>
    <property type="match status" value="1"/>
</dbReference>
<evidence type="ECO:0000256" key="5">
    <source>
        <dbReference type="ARBA" id="ARBA00022741"/>
    </source>
</evidence>
<comment type="caution">
    <text evidence="11">The sequence shown here is derived from an EMBL/GenBank/DDBJ whole genome shotgun (WGS) entry which is preliminary data.</text>
</comment>
<dbReference type="RefSeq" id="WP_104432513.1">
    <property type="nucleotide sequence ID" value="NZ_PTJD01000005.1"/>
</dbReference>
<evidence type="ECO:0000259" key="10">
    <source>
        <dbReference type="SMART" id="SM00387"/>
    </source>
</evidence>
<dbReference type="GO" id="GO:0005524">
    <property type="term" value="F:ATP binding"/>
    <property type="evidence" value="ECO:0007669"/>
    <property type="project" value="UniProtKB-KW"/>
</dbReference>
<evidence type="ECO:0000313" key="12">
    <source>
        <dbReference type="Proteomes" id="UP000239485"/>
    </source>
</evidence>
<dbReference type="OrthoDB" id="227596at2"/>